<evidence type="ECO:0000313" key="2">
    <source>
        <dbReference type="EMBL" id="KAJ8897503.1"/>
    </source>
</evidence>
<dbReference type="EMBL" id="JARBHB010000001">
    <property type="protein sequence ID" value="KAJ8897503.1"/>
    <property type="molecule type" value="Genomic_DNA"/>
</dbReference>
<feature type="region of interest" description="Disordered" evidence="1">
    <location>
        <begin position="414"/>
        <end position="433"/>
    </location>
</feature>
<evidence type="ECO:0008006" key="4">
    <source>
        <dbReference type="Google" id="ProtNLM"/>
    </source>
</evidence>
<name>A0ABQ9INN3_9NEOP</name>
<evidence type="ECO:0000256" key="1">
    <source>
        <dbReference type="SAM" id="MobiDB-lite"/>
    </source>
</evidence>
<reference evidence="2 3" key="1">
    <citation type="submission" date="2023-02" db="EMBL/GenBank/DDBJ databases">
        <title>LHISI_Scaffold_Assembly.</title>
        <authorList>
            <person name="Stuart O.P."/>
            <person name="Cleave R."/>
            <person name="Magrath M.J.L."/>
            <person name="Mikheyev A.S."/>
        </authorList>
    </citation>
    <scope>NUCLEOTIDE SEQUENCE [LARGE SCALE GENOMIC DNA]</scope>
    <source>
        <strain evidence="2">Daus_M_001</strain>
        <tissue evidence="2">Leg muscle</tissue>
    </source>
</reference>
<feature type="region of interest" description="Disordered" evidence="1">
    <location>
        <begin position="61"/>
        <end position="83"/>
    </location>
</feature>
<dbReference type="Proteomes" id="UP001159363">
    <property type="component" value="Chromosome 1"/>
</dbReference>
<sequence length="631" mass="70050">MALFEFTSQEPLPGFVAYTRASKAVTSHCCCPNTRLYTVIGFQDLAVKTCPNLFTHHKLRRNERAGKAGDPRENPSTNGIVYHDSHMPKSGVTRRGLNPACLVCGGIEIRPVTAGTVVGHARSVMVRQCHKRSERSPMAVHFNVTEEVGQVMKWNEALNVSKQTPPSGPIVTTLGPDITAGNPAIEVFVVETLHQEDVQRWGRAVRRHSSSHPSTASWIREWGRGRGVSPSAADSPDNALTAQCTSMMDGALRLRVLERRVYPPPPFLPSSPPSRESTPYKVAHATTPVLKLRVFYVWARQQRIGIGSVGADISSKHETSDQTQALKLVQLSIYGDISGLQLQRVRLGESPSKDKGLYTIALSQTVAYDKDALIGTRDPLTSLRCSKLPCRKSTCVPRLQKCSLDREQPVPELEPASATFAAQGRRRTSQPADLPPTSACPLFGSVHGFRAWQDCVTKRTECNTPHPCTPVNSLRWLCPYCLCKRVRDLCNLSQCRPIFRRVIPEIPFRTSKFNHCRHESNPVLFHAASLVAMWEGGDTPLPASPPDRPSSRYLTRPAARGLEVCNIRLVNEDRGVEALQRKFPAAREGILSRLSRYCDPMLELRELKEAWRVLSSEEVLRRCPGETVEVG</sequence>
<organism evidence="2 3">
    <name type="scientific">Dryococelus australis</name>
    <dbReference type="NCBI Taxonomy" id="614101"/>
    <lineage>
        <taxon>Eukaryota</taxon>
        <taxon>Metazoa</taxon>
        <taxon>Ecdysozoa</taxon>
        <taxon>Arthropoda</taxon>
        <taxon>Hexapoda</taxon>
        <taxon>Insecta</taxon>
        <taxon>Pterygota</taxon>
        <taxon>Neoptera</taxon>
        <taxon>Polyneoptera</taxon>
        <taxon>Phasmatodea</taxon>
        <taxon>Verophasmatodea</taxon>
        <taxon>Anareolatae</taxon>
        <taxon>Phasmatidae</taxon>
        <taxon>Eurycanthinae</taxon>
        <taxon>Dryococelus</taxon>
    </lineage>
</organism>
<protein>
    <recommendedName>
        <fullName evidence="4">CST complex subunit CTC1</fullName>
    </recommendedName>
</protein>
<keyword evidence="3" id="KW-1185">Reference proteome</keyword>
<feature type="compositionally biased region" description="Basic and acidic residues" evidence="1">
    <location>
        <begin position="62"/>
        <end position="73"/>
    </location>
</feature>
<comment type="caution">
    <text evidence="2">The sequence shown here is derived from an EMBL/GenBank/DDBJ whole genome shotgun (WGS) entry which is preliminary data.</text>
</comment>
<evidence type="ECO:0000313" key="3">
    <source>
        <dbReference type="Proteomes" id="UP001159363"/>
    </source>
</evidence>
<accession>A0ABQ9INN3</accession>
<gene>
    <name evidence="2" type="ORF">PR048_002850</name>
</gene>
<proteinExistence type="predicted"/>